<feature type="transmembrane region" description="Helical" evidence="6">
    <location>
        <begin position="60"/>
        <end position="87"/>
    </location>
</feature>
<feature type="transmembrane region" description="Helical" evidence="6">
    <location>
        <begin position="197"/>
        <end position="214"/>
    </location>
</feature>
<dbReference type="InterPro" id="IPR015414">
    <property type="entry name" value="TMEM64"/>
</dbReference>
<sequence>MKVKLTKRQLIVGAALLALLLIGLLVYRYHGTWELVQHRVFNQDALVAQVRRHRAVDIGLVVPLLICFSIIPGAPVATISVVAGICFGKGLGAVLNIIGITLGNLIAQRFFGRVTAHRTQKSSKLVTAIGNMRHPLLGIIIGYTVPFIPTSLVSLAAVETAVTRRQLAWATLVGSMPTAIIYAWGGDELIKAHFKNAALVIGIVILLVGLLWLIHHDRRRAPVSDEEV</sequence>
<dbReference type="EMBL" id="PVOB01000200">
    <property type="protein sequence ID" value="PRO93940.1"/>
    <property type="molecule type" value="Genomic_DNA"/>
</dbReference>
<name>A0A2I0Z4R8_LACPE</name>
<evidence type="ECO:0000256" key="5">
    <source>
        <dbReference type="ARBA" id="ARBA00023136"/>
    </source>
</evidence>
<evidence type="ECO:0000259" key="7">
    <source>
        <dbReference type="Pfam" id="PF09335"/>
    </source>
</evidence>
<evidence type="ECO:0000313" key="10">
    <source>
        <dbReference type="EMBL" id="RMW46432.1"/>
    </source>
</evidence>
<dbReference type="InterPro" id="IPR032816">
    <property type="entry name" value="VTT_dom"/>
</dbReference>
<feature type="transmembrane region" description="Helical" evidence="6">
    <location>
        <begin position="94"/>
        <end position="116"/>
    </location>
</feature>
<evidence type="ECO:0000256" key="6">
    <source>
        <dbReference type="RuleBase" id="RU366058"/>
    </source>
</evidence>
<dbReference type="GO" id="GO:0005886">
    <property type="term" value="C:plasma membrane"/>
    <property type="evidence" value="ECO:0007669"/>
    <property type="project" value="UniProtKB-SubCell"/>
</dbReference>
<dbReference type="Proteomes" id="UP000276249">
    <property type="component" value="Unassembled WGS sequence"/>
</dbReference>
<comment type="subcellular location">
    <subcellularLocation>
        <location evidence="1 6">Cell membrane</location>
        <topology evidence="1 6">Multi-pass membrane protein</topology>
    </subcellularLocation>
</comment>
<dbReference type="Pfam" id="PF09335">
    <property type="entry name" value="VTT_dom"/>
    <property type="match status" value="1"/>
</dbReference>
<dbReference type="PANTHER" id="PTHR12677">
    <property type="entry name" value="GOLGI APPARATUS MEMBRANE PROTEIN TVP38-RELATED"/>
    <property type="match status" value="1"/>
</dbReference>
<comment type="caution">
    <text evidence="8">The sequence shown here is derived from an EMBL/GenBank/DDBJ whole genome shotgun (WGS) entry which is preliminary data.</text>
</comment>
<evidence type="ECO:0000313" key="11">
    <source>
        <dbReference type="EMBL" id="RMW55663.1"/>
    </source>
</evidence>
<evidence type="ECO:0000256" key="4">
    <source>
        <dbReference type="ARBA" id="ARBA00022989"/>
    </source>
</evidence>
<feature type="transmembrane region" description="Helical" evidence="6">
    <location>
        <begin position="167"/>
        <end position="185"/>
    </location>
</feature>
<evidence type="ECO:0000313" key="13">
    <source>
        <dbReference type="Proteomes" id="UP000276249"/>
    </source>
</evidence>
<evidence type="ECO:0000313" key="12">
    <source>
        <dbReference type="Proteomes" id="UP000238378"/>
    </source>
</evidence>
<dbReference type="AlphaFoldDB" id="A0A2I0Z4R8"/>
<evidence type="ECO:0000313" key="8">
    <source>
        <dbReference type="EMBL" id="MDF2313900.1"/>
    </source>
</evidence>
<gene>
    <name evidence="9" type="ORF">C6Y08_11485</name>
    <name evidence="11" type="ORF">D6U17_05260</name>
    <name evidence="10" type="ORF">D6U18_10785</name>
    <name evidence="8" type="ORF">OOJ94_13850</name>
</gene>
<organism evidence="8 15">
    <name type="scientific">Lactiplantibacillus pentosus</name>
    <name type="common">Lactobacillus pentosus</name>
    <dbReference type="NCBI Taxonomy" id="1589"/>
    <lineage>
        <taxon>Bacteria</taxon>
        <taxon>Bacillati</taxon>
        <taxon>Bacillota</taxon>
        <taxon>Bacilli</taxon>
        <taxon>Lactobacillales</taxon>
        <taxon>Lactobacillaceae</taxon>
        <taxon>Lactiplantibacillus</taxon>
    </lineage>
</organism>
<feature type="domain" description="VTT" evidence="7">
    <location>
        <begin position="75"/>
        <end position="187"/>
    </location>
</feature>
<comment type="similarity">
    <text evidence="6">Belongs to the TVP38/TMEM64 family.</text>
</comment>
<keyword evidence="2 6" id="KW-1003">Cell membrane</keyword>
<dbReference type="GeneID" id="49395065"/>
<reference evidence="9 12" key="1">
    <citation type="submission" date="2018-03" db="EMBL/GenBank/DDBJ databases">
        <title>Draft Genome Sequences of six Lactobacillus pentosus Strains Isolated from Brines of Traditionally Fermented Spanish-Style Green Table Olives.</title>
        <authorList>
            <person name="Calero-Delgado B."/>
            <person name="Martin-Platero A.M."/>
            <person name="Perez-Pulido A.J."/>
            <person name="Benitez-Cabello A."/>
            <person name="Casimiro-Soriguer C.S."/>
            <person name="Martinez-Bueno M."/>
            <person name="Arroyo-Lopez F.N."/>
            <person name="Rodriguez-Gomez F."/>
            <person name="Bautista-Gallego J."/>
            <person name="Garrido-Fernandez A."/>
            <person name="Jimenez-Diaz R."/>
        </authorList>
    </citation>
    <scope>NUCLEOTIDE SEQUENCE [LARGE SCALE GENOMIC DNA]</scope>
    <source>
        <strain evidence="9 12">IG2</strain>
    </source>
</reference>
<protein>
    <recommendedName>
        <fullName evidence="6">TVP38/TMEM64 family membrane protein</fullName>
    </recommendedName>
</protein>
<evidence type="ECO:0000313" key="14">
    <source>
        <dbReference type="Proteomes" id="UP000281061"/>
    </source>
</evidence>
<feature type="transmembrane region" description="Helical" evidence="6">
    <location>
        <begin position="136"/>
        <end position="158"/>
    </location>
</feature>
<reference evidence="13 14" key="2">
    <citation type="submission" date="2018-10" db="EMBL/GenBank/DDBJ databases">
        <title>Genome sequences of five Lactobacillus pentosus strains isolated from brines of traditionally fermented spanish-style green table olives and differences between them.</title>
        <authorList>
            <person name="Jimenez Diaz R."/>
        </authorList>
    </citation>
    <scope>NUCLEOTIDE SEQUENCE [LARGE SCALE GENOMIC DNA]</scope>
    <source>
        <strain evidence="10 13">IG10</strain>
        <strain evidence="11 14">IG8</strain>
    </source>
</reference>
<evidence type="ECO:0000256" key="3">
    <source>
        <dbReference type="ARBA" id="ARBA00022692"/>
    </source>
</evidence>
<dbReference type="EMBL" id="RDCJ01000096">
    <property type="protein sequence ID" value="RMW46432.1"/>
    <property type="molecule type" value="Genomic_DNA"/>
</dbReference>
<dbReference type="OrthoDB" id="2360723at2"/>
<dbReference type="Proteomes" id="UP000281061">
    <property type="component" value="Unassembled WGS sequence"/>
</dbReference>
<accession>A0A2I0Z4R8</accession>
<evidence type="ECO:0000256" key="2">
    <source>
        <dbReference type="ARBA" id="ARBA00022475"/>
    </source>
</evidence>
<keyword evidence="4 6" id="KW-1133">Transmembrane helix</keyword>
<evidence type="ECO:0000313" key="15">
    <source>
        <dbReference type="Proteomes" id="UP001151834"/>
    </source>
</evidence>
<keyword evidence="5 6" id="KW-0472">Membrane</keyword>
<evidence type="ECO:0000256" key="1">
    <source>
        <dbReference type="ARBA" id="ARBA00004651"/>
    </source>
</evidence>
<dbReference type="RefSeq" id="WP_050340145.1">
    <property type="nucleotide sequence ID" value="NZ_BJZC01000068.1"/>
</dbReference>
<reference evidence="8" key="4">
    <citation type="journal article" date="2023" name="Front Nutr">
        <title>Lactiplantibacillus pentosus P2020 protects the hyperuricemia and renal inflammation in mice.</title>
        <authorList>
            <person name="Wang Z."/>
            <person name="Song L."/>
            <person name="Li X."/>
            <person name="Xiao Y."/>
            <person name="Huang Y."/>
            <person name="Zhang Y."/>
            <person name="Li J."/>
            <person name="Li M."/>
            <person name="Ren Z."/>
        </authorList>
    </citation>
    <scope>NUCLEOTIDE SEQUENCE</scope>
    <source>
        <strain evidence="8">P2000</strain>
    </source>
</reference>
<keyword evidence="12" id="KW-1185">Reference proteome</keyword>
<proteinExistence type="inferred from homology"/>
<evidence type="ECO:0000313" key="9">
    <source>
        <dbReference type="EMBL" id="PRO93940.1"/>
    </source>
</evidence>
<dbReference type="Proteomes" id="UP001151834">
    <property type="component" value="Unassembled WGS sequence"/>
</dbReference>
<keyword evidence="3 6" id="KW-0812">Transmembrane</keyword>
<dbReference type="Proteomes" id="UP000238378">
    <property type="component" value="Unassembled WGS sequence"/>
</dbReference>
<dbReference type="EMBL" id="RDCL01000049">
    <property type="protein sequence ID" value="RMW55663.1"/>
    <property type="molecule type" value="Genomic_DNA"/>
</dbReference>
<dbReference type="EMBL" id="JAPEQV010000019">
    <property type="protein sequence ID" value="MDF2313900.1"/>
    <property type="molecule type" value="Genomic_DNA"/>
</dbReference>
<dbReference type="PANTHER" id="PTHR12677:SF59">
    <property type="entry name" value="GOLGI APPARATUS MEMBRANE PROTEIN TVP38-RELATED"/>
    <property type="match status" value="1"/>
</dbReference>
<reference evidence="8" key="3">
    <citation type="submission" date="2022-11" db="EMBL/GenBank/DDBJ databases">
        <authorList>
            <person name="Wang Z."/>
        </authorList>
    </citation>
    <scope>NUCLEOTIDE SEQUENCE</scope>
    <source>
        <strain evidence="8">P2000</strain>
    </source>
</reference>